<keyword evidence="4 5" id="KW-0472">Membrane</keyword>
<evidence type="ECO:0000256" key="3">
    <source>
        <dbReference type="ARBA" id="ARBA00022989"/>
    </source>
</evidence>
<evidence type="ECO:0000256" key="1">
    <source>
        <dbReference type="ARBA" id="ARBA00004141"/>
    </source>
</evidence>
<dbReference type="InterPro" id="IPR006977">
    <property type="entry name" value="Yip1_dom"/>
</dbReference>
<feature type="transmembrane region" description="Helical" evidence="5">
    <location>
        <begin position="116"/>
        <end position="143"/>
    </location>
</feature>
<feature type="domain" description="Yip1" evidence="6">
    <location>
        <begin position="6"/>
        <end position="129"/>
    </location>
</feature>
<evidence type="ECO:0000259" key="6">
    <source>
        <dbReference type="Pfam" id="PF04893"/>
    </source>
</evidence>
<sequence length="145" mass="16387">RQIIDWLIVALMYWGLIFIFRNKTKYSKILTIVVISSVPILISNIVNIFYTLFTGKMIINPGLSGLVASGKVFSYSLNLLYMILSRVDIFILWGLIFLIIGIAISCKMKVWKSISIVLIVYILSIIVVITTSSISMMFLGGIFPR</sequence>
<evidence type="ECO:0000256" key="5">
    <source>
        <dbReference type="SAM" id="Phobius"/>
    </source>
</evidence>
<reference evidence="7" key="1">
    <citation type="journal article" date="2014" name="Front. Microbiol.">
        <title>High frequency of phylogenetically diverse reductive dehalogenase-homologous genes in deep subseafloor sedimentary metagenomes.</title>
        <authorList>
            <person name="Kawai M."/>
            <person name="Futagami T."/>
            <person name="Toyoda A."/>
            <person name="Takaki Y."/>
            <person name="Nishi S."/>
            <person name="Hori S."/>
            <person name="Arai W."/>
            <person name="Tsubouchi T."/>
            <person name="Morono Y."/>
            <person name="Uchiyama I."/>
            <person name="Ito T."/>
            <person name="Fujiyama A."/>
            <person name="Inagaki F."/>
            <person name="Takami H."/>
        </authorList>
    </citation>
    <scope>NUCLEOTIDE SEQUENCE</scope>
    <source>
        <strain evidence="7">Expedition CK06-06</strain>
    </source>
</reference>
<evidence type="ECO:0000256" key="4">
    <source>
        <dbReference type="ARBA" id="ARBA00023136"/>
    </source>
</evidence>
<evidence type="ECO:0000313" key="7">
    <source>
        <dbReference type="EMBL" id="GAI20391.1"/>
    </source>
</evidence>
<accession>X1MQS9</accession>
<keyword evidence="3 5" id="KW-1133">Transmembrane helix</keyword>
<dbReference type="GO" id="GO:0016020">
    <property type="term" value="C:membrane"/>
    <property type="evidence" value="ECO:0007669"/>
    <property type="project" value="UniProtKB-SubCell"/>
</dbReference>
<name>X1MQS9_9ZZZZ</name>
<dbReference type="Pfam" id="PF04893">
    <property type="entry name" value="Yip1"/>
    <property type="match status" value="1"/>
</dbReference>
<feature type="transmembrane region" description="Helical" evidence="5">
    <location>
        <begin position="29"/>
        <end position="53"/>
    </location>
</feature>
<dbReference type="AlphaFoldDB" id="X1MQS9"/>
<gene>
    <name evidence="7" type="ORF">S06H3_27351</name>
</gene>
<organism evidence="7">
    <name type="scientific">marine sediment metagenome</name>
    <dbReference type="NCBI Taxonomy" id="412755"/>
    <lineage>
        <taxon>unclassified sequences</taxon>
        <taxon>metagenomes</taxon>
        <taxon>ecological metagenomes</taxon>
    </lineage>
</organism>
<proteinExistence type="predicted"/>
<evidence type="ECO:0000256" key="2">
    <source>
        <dbReference type="ARBA" id="ARBA00022692"/>
    </source>
</evidence>
<comment type="caution">
    <text evidence="7">The sequence shown here is derived from an EMBL/GenBank/DDBJ whole genome shotgun (WGS) entry which is preliminary data.</text>
</comment>
<feature type="non-terminal residue" evidence="7">
    <location>
        <position position="1"/>
    </location>
</feature>
<protein>
    <recommendedName>
        <fullName evidence="6">Yip1 domain-containing protein</fullName>
    </recommendedName>
</protein>
<dbReference type="EMBL" id="BARV01015860">
    <property type="protein sequence ID" value="GAI20391.1"/>
    <property type="molecule type" value="Genomic_DNA"/>
</dbReference>
<feature type="transmembrane region" description="Helical" evidence="5">
    <location>
        <begin position="79"/>
        <end position="104"/>
    </location>
</feature>
<feature type="transmembrane region" description="Helical" evidence="5">
    <location>
        <begin position="6"/>
        <end position="22"/>
    </location>
</feature>
<comment type="subcellular location">
    <subcellularLocation>
        <location evidence="1">Membrane</location>
        <topology evidence="1">Multi-pass membrane protein</topology>
    </subcellularLocation>
</comment>
<keyword evidence="2 5" id="KW-0812">Transmembrane</keyword>